<dbReference type="SUPFAM" id="SSF48403">
    <property type="entry name" value="Ankyrin repeat"/>
    <property type="match status" value="1"/>
</dbReference>
<gene>
    <name evidence="2" type="ORF">HK105_200422</name>
</gene>
<dbReference type="PANTHER" id="PTHR46586:SF3">
    <property type="entry name" value="ANKYRIN REPEAT-CONTAINING PROTEIN"/>
    <property type="match status" value="1"/>
</dbReference>
<feature type="region of interest" description="Disordered" evidence="1">
    <location>
        <begin position="1"/>
        <end position="36"/>
    </location>
</feature>
<reference evidence="2 3" key="1">
    <citation type="submission" date="2023-09" db="EMBL/GenBank/DDBJ databases">
        <title>Pangenome analysis of Batrachochytrium dendrobatidis and related Chytrids.</title>
        <authorList>
            <person name="Yacoub M.N."/>
            <person name="Stajich J.E."/>
            <person name="James T.Y."/>
        </authorList>
    </citation>
    <scope>NUCLEOTIDE SEQUENCE [LARGE SCALE GENOMIC DNA]</scope>
    <source>
        <strain evidence="2 3">JEL0888</strain>
    </source>
</reference>
<comment type="caution">
    <text evidence="2">The sequence shown here is derived from an EMBL/GenBank/DDBJ whole genome shotgun (WGS) entry which is preliminary data.</text>
</comment>
<feature type="region of interest" description="Disordered" evidence="1">
    <location>
        <begin position="53"/>
        <end position="91"/>
    </location>
</feature>
<dbReference type="InterPro" id="IPR036770">
    <property type="entry name" value="Ankyrin_rpt-contain_sf"/>
</dbReference>
<evidence type="ECO:0000256" key="1">
    <source>
        <dbReference type="SAM" id="MobiDB-lite"/>
    </source>
</evidence>
<feature type="compositionally biased region" description="Low complexity" evidence="1">
    <location>
        <begin position="53"/>
        <end position="66"/>
    </location>
</feature>
<evidence type="ECO:0008006" key="4">
    <source>
        <dbReference type="Google" id="ProtNLM"/>
    </source>
</evidence>
<dbReference type="EMBL" id="JADGIZ020000001">
    <property type="protein sequence ID" value="KAL2920349.1"/>
    <property type="molecule type" value="Genomic_DNA"/>
</dbReference>
<dbReference type="Gene3D" id="1.25.40.20">
    <property type="entry name" value="Ankyrin repeat-containing domain"/>
    <property type="match status" value="2"/>
</dbReference>
<dbReference type="Pfam" id="PF12796">
    <property type="entry name" value="Ank_2"/>
    <property type="match status" value="1"/>
</dbReference>
<feature type="compositionally biased region" description="Low complexity" evidence="1">
    <location>
        <begin position="14"/>
        <end position="34"/>
    </location>
</feature>
<dbReference type="InterPro" id="IPR002110">
    <property type="entry name" value="Ankyrin_rpt"/>
</dbReference>
<accession>A0ABR4NLE2</accession>
<name>A0ABR4NLE2_9FUNG</name>
<protein>
    <recommendedName>
        <fullName evidence="4">Ankyrin repeat domain-containing protein</fullName>
    </recommendedName>
</protein>
<dbReference type="PANTHER" id="PTHR46586">
    <property type="entry name" value="ANKYRIN REPEAT-CONTAINING PROTEIN"/>
    <property type="match status" value="1"/>
</dbReference>
<proteinExistence type="predicted"/>
<sequence length="632" mass="65826">MDTAAATTPPPSATIPADTAPDTAPTACATPTPAEVRRSARIRAVLAARAAARAADSSDSDAASDAGHGSPRTRTARAKQRKQAADAQPADRLAAVVRDGQLDAAQALAALAAGSLRAGDLARLSQRQRRQLWAAALETDWAGDIGQLPAVPSNSRVFMGVASRRMFAQLRDTGRADAEWLFCSAMRNGWADVVDMLSAQTQAHVAARLGRIDVLEALIAVRRAAAADEDVALRAALHGQLAAVQWLSVRAPAGSWTPLVADTAARSGNAELVARLLANRTEGCSPTAMDWAAMCGHLDVVRLLKDRTDHGCSAAAMDWAAAHGHLAVVEFLHAECDAACTTAAMDRAAANGYLPVLVFLHSHRREGCTADAAVLAARAGHLAVVQWLHAAVPQLFDAAAVLAAAVEGGRVAVVQWVHAAAAAAAAAGGAAVDAEALVAAAVRSGHAGVLAWAVGVWGGRPTRQMLAAAVDAGAADCVEWLLATRRGRAGSLLLTRAAALGHTATVDVLLRFLDPATSPLPVRRPRTAAAAAAPRPPCSPRTLDTAARNGHVGVLALLHARQPMRCTPKSLTLAARGGHQRTVEWLLDNEAQASWNLALARRIAQRRGSHAIRAAIEAFARRSNVDLAVRRR</sequence>
<evidence type="ECO:0000313" key="3">
    <source>
        <dbReference type="Proteomes" id="UP001527925"/>
    </source>
</evidence>
<keyword evidence="3" id="KW-1185">Reference proteome</keyword>
<evidence type="ECO:0000313" key="2">
    <source>
        <dbReference type="EMBL" id="KAL2920349.1"/>
    </source>
</evidence>
<dbReference type="InterPro" id="IPR052050">
    <property type="entry name" value="SecEffector_AnkRepeat"/>
</dbReference>
<organism evidence="2 3">
    <name type="scientific">Polyrhizophydium stewartii</name>
    <dbReference type="NCBI Taxonomy" id="2732419"/>
    <lineage>
        <taxon>Eukaryota</taxon>
        <taxon>Fungi</taxon>
        <taxon>Fungi incertae sedis</taxon>
        <taxon>Chytridiomycota</taxon>
        <taxon>Chytridiomycota incertae sedis</taxon>
        <taxon>Chytridiomycetes</taxon>
        <taxon>Rhizophydiales</taxon>
        <taxon>Rhizophydiales incertae sedis</taxon>
        <taxon>Polyrhizophydium</taxon>
    </lineage>
</organism>
<dbReference type="Proteomes" id="UP001527925">
    <property type="component" value="Unassembled WGS sequence"/>
</dbReference>